<gene>
    <name evidence="1" type="ORF">PsorP6_010049</name>
</gene>
<dbReference type="EMBL" id="CM047585">
    <property type="protein sequence ID" value="KAI9910394.1"/>
    <property type="molecule type" value="Genomic_DNA"/>
</dbReference>
<proteinExistence type="predicted"/>
<reference evidence="1 2" key="1">
    <citation type="journal article" date="2022" name="bioRxiv">
        <title>The genome of the oomycete Peronosclerospora sorghi, a cosmopolitan pathogen of maize and sorghum, is inflated with dispersed pseudogenes.</title>
        <authorList>
            <person name="Fletcher K."/>
            <person name="Martin F."/>
            <person name="Isakeit T."/>
            <person name="Cavanaugh K."/>
            <person name="Magill C."/>
            <person name="Michelmore R."/>
        </authorList>
    </citation>
    <scope>NUCLEOTIDE SEQUENCE [LARGE SCALE GENOMIC DNA]</scope>
    <source>
        <strain evidence="1">P6</strain>
    </source>
</reference>
<sequence>MTSNNNETLGQTKQRHKMELRTLQNEVNAFQKKAKKDRLNKKEFEAQVEAIVNALKERHNQELKAFEREEENKTSLVSHTNEAAEAASLATKTSQGSSESSAQERKQKKSRKENNENASMKLTRTQ</sequence>
<keyword evidence="2" id="KW-1185">Reference proteome</keyword>
<organism evidence="1 2">
    <name type="scientific">Peronosclerospora sorghi</name>
    <dbReference type="NCBI Taxonomy" id="230839"/>
    <lineage>
        <taxon>Eukaryota</taxon>
        <taxon>Sar</taxon>
        <taxon>Stramenopiles</taxon>
        <taxon>Oomycota</taxon>
        <taxon>Peronosporomycetes</taxon>
        <taxon>Peronosporales</taxon>
        <taxon>Peronosporaceae</taxon>
        <taxon>Peronosclerospora</taxon>
    </lineage>
</organism>
<protein>
    <submittedName>
        <fullName evidence="1">Uncharacterized protein</fullName>
    </submittedName>
</protein>
<dbReference type="Proteomes" id="UP001163321">
    <property type="component" value="Chromosome 6"/>
</dbReference>
<evidence type="ECO:0000313" key="2">
    <source>
        <dbReference type="Proteomes" id="UP001163321"/>
    </source>
</evidence>
<evidence type="ECO:0000313" key="1">
    <source>
        <dbReference type="EMBL" id="KAI9910394.1"/>
    </source>
</evidence>
<accession>A0ACC0VV80</accession>
<comment type="caution">
    <text evidence="1">The sequence shown here is derived from an EMBL/GenBank/DDBJ whole genome shotgun (WGS) entry which is preliminary data.</text>
</comment>
<name>A0ACC0VV80_9STRA</name>